<dbReference type="EMBL" id="PJEX01000477">
    <property type="protein sequence ID" value="TKW49823.1"/>
    <property type="molecule type" value="Genomic_DNA"/>
</dbReference>
<dbReference type="PANTHER" id="PTHR44845:SF1">
    <property type="entry name" value="L-2-AMINOADIPATE REDUCTASE"/>
    <property type="match status" value="1"/>
</dbReference>
<evidence type="ECO:0000313" key="18">
    <source>
        <dbReference type="Proteomes" id="UP000310108"/>
    </source>
</evidence>
<dbReference type="InterPro" id="IPR045851">
    <property type="entry name" value="AMP-bd_C_sf"/>
</dbReference>
<dbReference type="CDD" id="cd05235">
    <property type="entry name" value="SDR_e1"/>
    <property type="match status" value="1"/>
</dbReference>
<feature type="domain" description="Carrier" evidence="16">
    <location>
        <begin position="623"/>
        <end position="702"/>
    </location>
</feature>
<dbReference type="InterPro" id="IPR036291">
    <property type="entry name" value="NAD(P)-bd_dom_sf"/>
</dbReference>
<evidence type="ECO:0000256" key="8">
    <source>
        <dbReference type="ARBA" id="ARBA00022605"/>
    </source>
</evidence>
<keyword evidence="5" id="KW-0596">Phosphopantetheine</keyword>
<comment type="function">
    <text evidence="2">Catalyzes the activation of alpha-aminoadipate by ATP-dependent adenylation and the reduction of activated alpha-aminoadipate by NADPH. The activated alpha-aminoadipate is bound to the phosphopantheinyl group of the enzyme itself before it is reduced to (S)-2-amino-6-oxohexanoate.</text>
</comment>
<dbReference type="NCBIfam" id="TIGR01746">
    <property type="entry name" value="Thioester-redct"/>
    <property type="match status" value="1"/>
</dbReference>
<dbReference type="Gene3D" id="3.40.50.12780">
    <property type="entry name" value="N-terminal domain of ligase-like"/>
    <property type="match status" value="1"/>
</dbReference>
<protein>
    <recommendedName>
        <fullName evidence="15">Pyridoxal phosphate homeostasis protein</fullName>
        <shortName evidence="15">PLP homeostasis protein</shortName>
    </recommendedName>
</protein>
<evidence type="ECO:0000256" key="14">
    <source>
        <dbReference type="ARBA" id="ARBA00049537"/>
    </source>
</evidence>
<dbReference type="Pfam" id="PF01168">
    <property type="entry name" value="Ala_racemase_N"/>
    <property type="match status" value="1"/>
</dbReference>
<evidence type="ECO:0000256" key="7">
    <source>
        <dbReference type="ARBA" id="ARBA00022598"/>
    </source>
</evidence>
<dbReference type="SUPFAM" id="SSF51419">
    <property type="entry name" value="PLP-binding barrel"/>
    <property type="match status" value="1"/>
</dbReference>
<dbReference type="NCBIfam" id="TIGR00044">
    <property type="entry name" value="YggS family pyridoxal phosphate-dependent enzyme"/>
    <property type="match status" value="1"/>
</dbReference>
<organism evidence="17 18">
    <name type="scientific">Colletotrichum tanaceti</name>
    <dbReference type="NCBI Taxonomy" id="1306861"/>
    <lineage>
        <taxon>Eukaryota</taxon>
        <taxon>Fungi</taxon>
        <taxon>Dikarya</taxon>
        <taxon>Ascomycota</taxon>
        <taxon>Pezizomycotina</taxon>
        <taxon>Sordariomycetes</taxon>
        <taxon>Hypocreomycetidae</taxon>
        <taxon>Glomerellales</taxon>
        <taxon>Glomerellaceae</taxon>
        <taxon>Colletotrichum</taxon>
        <taxon>Colletotrichum destructivum species complex</taxon>
    </lineage>
</organism>
<keyword evidence="9" id="KW-0521">NADP</keyword>
<dbReference type="PROSITE" id="PS00455">
    <property type="entry name" value="AMP_BINDING"/>
    <property type="match status" value="1"/>
</dbReference>
<comment type="catalytic activity">
    <reaction evidence="13">
        <text>(S)-2-amino-6-oxohexanoate + NAD(+) + H2O = L-2-aminoadipate + NADH + 2 H(+)</text>
        <dbReference type="Rhea" id="RHEA:12308"/>
        <dbReference type="ChEBI" id="CHEBI:15377"/>
        <dbReference type="ChEBI" id="CHEBI:15378"/>
        <dbReference type="ChEBI" id="CHEBI:57540"/>
        <dbReference type="ChEBI" id="CHEBI:57945"/>
        <dbReference type="ChEBI" id="CHEBI:58321"/>
        <dbReference type="ChEBI" id="CHEBI:58672"/>
        <dbReference type="EC" id="1.2.1.31"/>
    </reaction>
</comment>
<dbReference type="Pfam" id="PF00550">
    <property type="entry name" value="PP-binding"/>
    <property type="match status" value="1"/>
</dbReference>
<dbReference type="InterPro" id="IPR010080">
    <property type="entry name" value="Thioester_reductase-like_dom"/>
</dbReference>
<dbReference type="PANTHER" id="PTHR44845">
    <property type="entry name" value="CARRIER DOMAIN-CONTAINING PROTEIN"/>
    <property type="match status" value="1"/>
</dbReference>
<dbReference type="Proteomes" id="UP000310108">
    <property type="component" value="Unassembled WGS sequence"/>
</dbReference>
<dbReference type="InterPro" id="IPR042099">
    <property type="entry name" value="ANL_N_sf"/>
</dbReference>
<evidence type="ECO:0000256" key="3">
    <source>
        <dbReference type="ARBA" id="ARBA00004827"/>
    </source>
</evidence>
<dbReference type="PROSITE" id="PS50075">
    <property type="entry name" value="CARRIER"/>
    <property type="match status" value="1"/>
</dbReference>
<dbReference type="NCBIfam" id="TIGR01733">
    <property type="entry name" value="AA-adenyl-dom"/>
    <property type="match status" value="1"/>
</dbReference>
<dbReference type="InterPro" id="IPR013120">
    <property type="entry name" value="FAR_NAD-bd"/>
</dbReference>
<comment type="caution">
    <text evidence="17">The sequence shown here is derived from an EMBL/GenBank/DDBJ whole genome shotgun (WGS) entry which is preliminary data.</text>
</comment>
<sequence length="1422" mass="155650">MAPELPDPTSDLHWSAFRGAIQDIFSENAKKHPDRLCIVETASSTSPRREFTYRQIDEASNLLANHLVASGVQRGDVVMSYSHRGVDLVVAVFGILKAGATFSVIDPSYPPDRQNIYLDVARPRALVVIDKATKEAGELTDKVRTFIAENLDLKTEVPALEIRADGTLVGGQVNGKDIFAGLDKENGPNVLVGPDSNPTLSFTSGSEGKPKGVLGRHYSLAYYFDWMAERFNLSDKDKFTMLSGIAHDPIQRDIFTPLFLGAQLLVPSKEDIQHEKLAEWMREHGATVTHLTPAMGNVLVSNASAEFPALHHAFFVGDILIKRDCKALQKLARNCHIVNMYGTTETQRAVSYYEVPSVAVDPTFLERFPDNVIPAGTGMKDVQLIVVDRENTDRVCGVGEVGEIYVRAAGLAEGYLANEELNKTKFINNWFVKDNRWAELDQQVAKNEPWREFYKGPRDRMYRSGDLGKYTEDSNVVCVGRADDQVKVRGFRIELGEVDKFLSDHSMILDNVTLVRRNKDEEKTLVSYIVPDMQRWTEWLAQNDKKEDISGGDNLTGRLRRFWPLGEEVRKYLKTKLPIYAIPEIIIPLEKFPLNPNGKKDKPALPFPDAAQIAEARPRAEVADLSETERKVAGIWGSLLANIDERSLGHDDSFFDIGGHSILAQQMLFQVNRTWPGVNVTMAVVFRSPSLKAFSAEIDGKLSGNAPEGANATPEGEDYFEDAKRLLATLPEKFAPFDKKAADVKTVFLTGATGFLGAYILRDLLSRNVPNVKVIAHVRAIDDVDAYNRVVKSCQAYGVWQPSWKNSLVAIQGSLGKPLLGLSQERWDSLANEVDVVIHNGAQVHWVLPYSNLKPANVQGTLDVLSLCAAGKPKQLAFVSSTSVLDHPHFVKLSQGGSLVSEEDDLSGSSKNLGNGYGSTKWVAEYLVRNAGKRGLTGTIVRPGYITGEQQSGTSNTDDFLLRMLKGCIQLNSRPKIENTINMVPVDHVARLVVASALHPPRQPLGVAQVTSHPRLTFRTYLSALEKYGYNVPEVDYSQWSKNLQDYVAEGKEHALMGLYHLATTDLPADSIAPELDDVNAAAALRSDAELTGEDLSAGGAVKDETVGRYLSYLIAIGFLEAPEKPGQLEIPAADISPEQKEALLRVGGRGPAMTDAQPGMKIDPARAKTLISQLRSVQERVAAAASGRNVRLVAVSKLKPANDILALHQATPPQVHFGENYAQELGQKAEMLPRSIQWHFIGGLQSTHAKKLAKIPNLFCVSSVDTLKKAQLLNASRAELMSSSSSSSSAEQAVEPLGVHVQVNTSGEDSKSGAASGAETVALCRVVEEECPALRLLGLMTIGAIARSRATTAENENEDFLCLRAQRDLVAAELGLGRELELSMGMSEDFEGAVKLGSGEVRVGSTIFGERGPKNEAKIVV</sequence>
<evidence type="ECO:0000256" key="10">
    <source>
        <dbReference type="ARBA" id="ARBA00023002"/>
    </source>
</evidence>
<comment type="cofactor">
    <cofactor evidence="1">
        <name>pantetheine 4'-phosphate</name>
        <dbReference type="ChEBI" id="CHEBI:47942"/>
    </cofactor>
</comment>
<dbReference type="GO" id="GO:0004043">
    <property type="term" value="F:L-aminoadipate-semialdehyde dehydrogenase [NAD(P)+] activity"/>
    <property type="evidence" value="ECO:0007669"/>
    <property type="project" value="UniProtKB-EC"/>
</dbReference>
<evidence type="ECO:0000256" key="12">
    <source>
        <dbReference type="ARBA" id="ARBA00048260"/>
    </source>
</evidence>
<dbReference type="InterPro" id="IPR001608">
    <property type="entry name" value="Ala_racemase_N"/>
</dbReference>
<dbReference type="Pfam" id="PF00501">
    <property type="entry name" value="AMP-binding"/>
    <property type="match status" value="1"/>
</dbReference>
<evidence type="ECO:0000256" key="11">
    <source>
        <dbReference type="ARBA" id="ARBA00023154"/>
    </source>
</evidence>
<dbReference type="SUPFAM" id="SSF47336">
    <property type="entry name" value="ACP-like"/>
    <property type="match status" value="1"/>
</dbReference>
<evidence type="ECO:0000256" key="5">
    <source>
        <dbReference type="ARBA" id="ARBA00022450"/>
    </source>
</evidence>
<dbReference type="NCBIfam" id="TIGR03443">
    <property type="entry name" value="alpha_am_amid"/>
    <property type="match status" value="1"/>
</dbReference>
<evidence type="ECO:0000256" key="15">
    <source>
        <dbReference type="HAMAP-Rule" id="MF_03225"/>
    </source>
</evidence>
<reference evidence="17 18" key="1">
    <citation type="journal article" date="2019" name="PLoS ONE">
        <title>Comparative genome analysis indicates high evolutionary potential of pathogenicity genes in Colletotrichum tanaceti.</title>
        <authorList>
            <person name="Lelwala R.V."/>
            <person name="Korhonen P.K."/>
            <person name="Young N.D."/>
            <person name="Scott J.B."/>
            <person name="Ades P.A."/>
            <person name="Gasser R.B."/>
            <person name="Taylor P.W.J."/>
        </authorList>
    </citation>
    <scope>NUCLEOTIDE SEQUENCE [LARGE SCALE GENOMIC DNA]</scope>
    <source>
        <strain evidence="17">BRIP57314</strain>
    </source>
</reference>
<keyword evidence="18" id="KW-1185">Reference proteome</keyword>
<name>A0A4U6X4G0_9PEZI</name>
<dbReference type="InterPro" id="IPR009081">
    <property type="entry name" value="PP-bd_ACP"/>
</dbReference>
<evidence type="ECO:0000256" key="13">
    <source>
        <dbReference type="ARBA" id="ARBA00048414"/>
    </source>
</evidence>
<dbReference type="UniPathway" id="UPA00033">
    <property type="reaction ID" value="UER00032"/>
</dbReference>
<dbReference type="InterPro" id="IPR020845">
    <property type="entry name" value="AMP-binding_CS"/>
</dbReference>
<dbReference type="FunFam" id="3.40.50.720:FF:000787">
    <property type="entry name" value="L-2-aminoadipate reductase"/>
    <property type="match status" value="1"/>
</dbReference>
<dbReference type="InterPro" id="IPR000873">
    <property type="entry name" value="AMP-dep_synth/lig_dom"/>
</dbReference>
<dbReference type="InterPro" id="IPR010071">
    <property type="entry name" value="AA_adenyl_dom"/>
</dbReference>
<feature type="modified residue" description="N6-(pyridoxal phosphate)lysine" evidence="15">
    <location>
        <position position="1198"/>
    </location>
</feature>
<comment type="function">
    <text evidence="15">Pyridoxal 5'-phosphate (PLP)-binding protein, which may be involved in intracellular homeostatic regulation of pyridoxal 5'-phosphate (PLP), the active form of vitamin B6.</text>
</comment>
<evidence type="ECO:0000256" key="9">
    <source>
        <dbReference type="ARBA" id="ARBA00022857"/>
    </source>
</evidence>
<dbReference type="InterPro" id="IPR014397">
    <property type="entry name" value="Lys2"/>
</dbReference>
<evidence type="ECO:0000256" key="6">
    <source>
        <dbReference type="ARBA" id="ARBA00022553"/>
    </source>
</evidence>
<comment type="similarity">
    <text evidence="15">Belongs to the pyridoxal phosphate-binding protein YggS/PROSC family.</text>
</comment>
<dbReference type="SUPFAM" id="SSF51735">
    <property type="entry name" value="NAD(P)-binding Rossmann-fold domains"/>
    <property type="match status" value="1"/>
</dbReference>
<dbReference type="OrthoDB" id="329835at2759"/>
<evidence type="ECO:0000256" key="1">
    <source>
        <dbReference type="ARBA" id="ARBA00001957"/>
    </source>
</evidence>
<keyword evidence="7" id="KW-0436">Ligase</keyword>
<dbReference type="CDD" id="cd06822">
    <property type="entry name" value="PLPDE_III_YBL036c_euk"/>
    <property type="match status" value="1"/>
</dbReference>
<dbReference type="SUPFAM" id="SSF56801">
    <property type="entry name" value="Acetyl-CoA synthetase-like"/>
    <property type="match status" value="1"/>
</dbReference>
<dbReference type="Gene3D" id="3.40.50.720">
    <property type="entry name" value="NAD(P)-binding Rossmann-like Domain"/>
    <property type="match status" value="1"/>
</dbReference>
<dbReference type="HAMAP" id="MF_02087">
    <property type="entry name" value="PLP_homeostasis"/>
    <property type="match status" value="1"/>
</dbReference>
<keyword evidence="8" id="KW-0028">Amino-acid biosynthesis</keyword>
<dbReference type="InterPro" id="IPR036736">
    <property type="entry name" value="ACP-like_sf"/>
</dbReference>
<dbReference type="InterPro" id="IPR029066">
    <property type="entry name" value="PLP-binding_barrel"/>
</dbReference>
<comment type="catalytic activity">
    <reaction evidence="14">
        <text>(S)-2-amino-6-oxohexanoate + NADP(+) + H2O = L-2-aminoadipate + NADPH + 2 H(+)</text>
        <dbReference type="Rhea" id="RHEA:12304"/>
        <dbReference type="ChEBI" id="CHEBI:15377"/>
        <dbReference type="ChEBI" id="CHEBI:15378"/>
        <dbReference type="ChEBI" id="CHEBI:57783"/>
        <dbReference type="ChEBI" id="CHEBI:58321"/>
        <dbReference type="ChEBI" id="CHEBI:58349"/>
        <dbReference type="ChEBI" id="CHEBI:58672"/>
        <dbReference type="EC" id="1.2.1.31"/>
    </reaction>
</comment>
<evidence type="ECO:0000259" key="16">
    <source>
        <dbReference type="PROSITE" id="PS50075"/>
    </source>
</evidence>
<dbReference type="Gene3D" id="1.10.1200.10">
    <property type="entry name" value="ACP-like"/>
    <property type="match status" value="1"/>
</dbReference>
<accession>A0A4U6X4G0</accession>
<gene>
    <name evidence="17" type="primary">lys2</name>
    <name evidence="17" type="ORF">CTA1_10873</name>
</gene>
<dbReference type="Gene3D" id="3.30.300.30">
    <property type="match status" value="1"/>
</dbReference>
<dbReference type="Gene3D" id="3.20.20.10">
    <property type="entry name" value="Alanine racemase"/>
    <property type="match status" value="1"/>
</dbReference>
<keyword evidence="11" id="KW-0457">Lysine biosynthesis</keyword>
<dbReference type="PIRSF" id="PIRSF001617">
    <property type="entry name" value="Alpha-AR"/>
    <property type="match status" value="1"/>
</dbReference>
<dbReference type="Pfam" id="PF07993">
    <property type="entry name" value="NAD_binding_4"/>
    <property type="match status" value="1"/>
</dbReference>
<dbReference type="GO" id="GO:0016874">
    <property type="term" value="F:ligase activity"/>
    <property type="evidence" value="ECO:0007669"/>
    <property type="project" value="UniProtKB-KW"/>
</dbReference>
<dbReference type="GO" id="GO:0019878">
    <property type="term" value="P:lysine biosynthetic process via aminoadipic acid"/>
    <property type="evidence" value="ECO:0007669"/>
    <property type="project" value="UniProtKB-UniPathway"/>
</dbReference>
<comment type="similarity">
    <text evidence="4">Belongs to the ATP-dependent AMP-binding enzyme family.</text>
</comment>
<comment type="catalytic activity">
    <reaction evidence="12">
        <text>(S)-2-amino-6-oxohexanoate + AMP + diphosphate + NADP(+) = L-2-aminoadipate + ATP + NADPH + H(+)</text>
        <dbReference type="Rhea" id="RHEA:46936"/>
        <dbReference type="ChEBI" id="CHEBI:15378"/>
        <dbReference type="ChEBI" id="CHEBI:30616"/>
        <dbReference type="ChEBI" id="CHEBI:33019"/>
        <dbReference type="ChEBI" id="CHEBI:57783"/>
        <dbReference type="ChEBI" id="CHEBI:58321"/>
        <dbReference type="ChEBI" id="CHEBI:58349"/>
        <dbReference type="ChEBI" id="CHEBI:58672"/>
        <dbReference type="ChEBI" id="CHEBI:456215"/>
        <dbReference type="EC" id="1.2.1.95"/>
    </reaction>
</comment>
<evidence type="ECO:0000256" key="2">
    <source>
        <dbReference type="ARBA" id="ARBA00003499"/>
    </source>
</evidence>
<dbReference type="STRING" id="1306861.A0A4U6X4G0"/>
<comment type="pathway">
    <text evidence="3">Amino-acid biosynthesis; L-lysine biosynthesis via AAA pathway; L-lysine from L-alpha-aminoadipate (fungal route): step 1/3.</text>
</comment>
<evidence type="ECO:0000256" key="4">
    <source>
        <dbReference type="ARBA" id="ARBA00006432"/>
    </source>
</evidence>
<dbReference type="InterPro" id="IPR011078">
    <property type="entry name" value="PyrdxlP_homeostasis"/>
</dbReference>
<keyword evidence="6" id="KW-0597">Phosphoprotein</keyword>
<evidence type="ECO:0000313" key="17">
    <source>
        <dbReference type="EMBL" id="TKW49823.1"/>
    </source>
</evidence>
<proteinExistence type="inferred from homology"/>
<keyword evidence="10" id="KW-0560">Oxidoreductase</keyword>
<dbReference type="GO" id="GO:0030170">
    <property type="term" value="F:pyridoxal phosphate binding"/>
    <property type="evidence" value="ECO:0007669"/>
    <property type="project" value="UniProtKB-UniRule"/>
</dbReference>
<keyword evidence="15" id="KW-0663">Pyridoxal phosphate</keyword>